<gene>
    <name evidence="1" type="ORF">Edafosvirus9_4</name>
</gene>
<dbReference type="EMBL" id="MK072074">
    <property type="protein sequence ID" value="AYV78290.1"/>
    <property type="molecule type" value="Genomic_DNA"/>
</dbReference>
<reference evidence="1" key="1">
    <citation type="submission" date="2018-10" db="EMBL/GenBank/DDBJ databases">
        <title>Hidden diversity of soil giant viruses.</title>
        <authorList>
            <person name="Schulz F."/>
            <person name="Alteio L."/>
            <person name="Goudeau D."/>
            <person name="Ryan E.M."/>
            <person name="Malmstrom R.R."/>
            <person name="Blanchard J."/>
            <person name="Woyke T."/>
        </authorList>
    </citation>
    <scope>NUCLEOTIDE SEQUENCE</scope>
    <source>
        <strain evidence="1">EDV1</strain>
    </source>
</reference>
<name>A0A3G4ZTR5_9VIRU</name>
<organism evidence="1">
    <name type="scientific">Edafosvirus sp</name>
    <dbReference type="NCBI Taxonomy" id="2487765"/>
    <lineage>
        <taxon>Viruses</taxon>
        <taxon>Varidnaviria</taxon>
        <taxon>Bamfordvirae</taxon>
        <taxon>Nucleocytoviricota</taxon>
        <taxon>Megaviricetes</taxon>
        <taxon>Imitervirales</taxon>
        <taxon>Mimiviridae</taxon>
        <taxon>Klosneuvirinae</taxon>
    </lineage>
</organism>
<proteinExistence type="predicted"/>
<accession>A0A3G4ZTR5</accession>
<sequence length="144" mass="16883">MNYFAVVPLIVLLIISCVMFFGDTCYEFFSENCLPKCVNAHSQTGENYVWLNVLGYGNVIKVEFEEPVGSNNWTLYTDKWWETHCKVVDHSPEKLVESHVNAFIGPNRFARLRYTFQNGKIMEPTQEFYELEAKYFKNQNLCKN</sequence>
<evidence type="ECO:0000313" key="1">
    <source>
        <dbReference type="EMBL" id="AYV78290.1"/>
    </source>
</evidence>
<protein>
    <submittedName>
        <fullName evidence="1">Uncharacterized protein</fullName>
    </submittedName>
</protein>